<dbReference type="InterPro" id="IPR032466">
    <property type="entry name" value="Metal_Hydrolase"/>
</dbReference>
<evidence type="ECO:0000256" key="2">
    <source>
        <dbReference type="ARBA" id="ARBA00022801"/>
    </source>
</evidence>
<feature type="binding site" evidence="3">
    <location>
        <position position="116"/>
    </location>
    <ligand>
        <name>a divalent metal cation</name>
        <dbReference type="ChEBI" id="CHEBI:60240"/>
        <label>1</label>
    </ligand>
</feature>
<dbReference type="RefSeq" id="WP_112770229.1">
    <property type="nucleotide sequence ID" value="NZ_CP063191.1"/>
</dbReference>
<dbReference type="PROSITE" id="PS01090">
    <property type="entry name" value="TATD_2"/>
    <property type="match status" value="1"/>
</dbReference>
<dbReference type="Gene3D" id="3.20.20.140">
    <property type="entry name" value="Metal-dependent hydrolases"/>
    <property type="match status" value="1"/>
</dbReference>
<evidence type="ECO:0000256" key="1">
    <source>
        <dbReference type="ARBA" id="ARBA00022723"/>
    </source>
</evidence>
<comment type="caution">
    <text evidence="4">The sequence shown here is derived from an EMBL/GenBank/DDBJ whole genome shotgun (WGS) entry which is preliminary data.</text>
</comment>
<dbReference type="GO" id="GO:0046872">
    <property type="term" value="F:metal ion binding"/>
    <property type="evidence" value="ECO:0007669"/>
    <property type="project" value="UniProtKB-KW"/>
</dbReference>
<dbReference type="EMBL" id="PHQP01000099">
    <property type="protein sequence ID" value="RAV33255.1"/>
    <property type="molecule type" value="Genomic_DNA"/>
</dbReference>
<feature type="binding site" evidence="3">
    <location>
        <position position="24"/>
    </location>
    <ligand>
        <name>a divalent metal cation</name>
        <dbReference type="ChEBI" id="CHEBI:60240"/>
        <label>1</label>
    </ligand>
</feature>
<proteinExistence type="predicted"/>
<feature type="binding site" evidence="3">
    <location>
        <position position="22"/>
    </location>
    <ligand>
        <name>a divalent metal cation</name>
        <dbReference type="ChEBI" id="CHEBI:60240"/>
        <label>1</label>
    </ligand>
</feature>
<reference evidence="4 5" key="1">
    <citation type="journal article" date="2018" name="Syst. Appl. Microbiol.">
        <title>Corynebacterium heidelbergense sp. nov., isolated from the preen glands of Egyptian geese (Alopochen aegyptiacus).</title>
        <authorList>
            <person name="Braun M.S."/>
            <person name="Wang E."/>
            <person name="Zimmermann S."/>
            <person name="Wink M."/>
        </authorList>
    </citation>
    <scope>NUCLEOTIDE SEQUENCE [LARGE SCALE GENOMIC DNA]</scope>
    <source>
        <strain evidence="4 5">DSM 104638</strain>
    </source>
</reference>
<evidence type="ECO:0000256" key="3">
    <source>
        <dbReference type="PIRSR" id="PIRSR005902-1"/>
    </source>
</evidence>
<keyword evidence="1 3" id="KW-0479">Metal-binding</keyword>
<dbReference type="Pfam" id="PF01026">
    <property type="entry name" value="TatD_DNase"/>
    <property type="match status" value="1"/>
</dbReference>
<organism evidence="4 5">
    <name type="scientific">Corynebacterium heidelbergense</name>
    <dbReference type="NCBI Taxonomy" id="2055947"/>
    <lineage>
        <taxon>Bacteria</taxon>
        <taxon>Bacillati</taxon>
        <taxon>Actinomycetota</taxon>
        <taxon>Actinomycetes</taxon>
        <taxon>Mycobacteriales</taxon>
        <taxon>Corynebacteriaceae</taxon>
        <taxon>Corynebacterium</taxon>
    </lineage>
</organism>
<dbReference type="InterPro" id="IPR018228">
    <property type="entry name" value="DNase_TatD-rel_CS"/>
</dbReference>
<dbReference type="InterPro" id="IPR001130">
    <property type="entry name" value="TatD-like"/>
</dbReference>
<dbReference type="PIRSF" id="PIRSF005902">
    <property type="entry name" value="DNase_TatD"/>
    <property type="match status" value="1"/>
</dbReference>
<dbReference type="PANTHER" id="PTHR46124:SF2">
    <property type="entry name" value="D-AMINOACYL-TRNA DEACYLASE"/>
    <property type="match status" value="1"/>
</dbReference>
<keyword evidence="2" id="KW-0378">Hydrolase</keyword>
<accession>A0A364V9D6</accession>
<evidence type="ECO:0000313" key="5">
    <source>
        <dbReference type="Proteomes" id="UP000251047"/>
    </source>
</evidence>
<sequence>MAKKKRPTPELPEPLIPLFDAHTHLGHTVPKDALEEGLEEAVGKLVDRAVRAGVRGICTIGEGLTDTELAVRIAHINERVWAACAMHPTKADTLDSEARERLVALAQDTRCVAIGETGLDRYWLERDPETPSLEVQEEALRWHIDLACAVGKPLMIHNREADEDLLRILDDAPEPTAVILHCFSSPLDVAKECLDRGYVLSFAGNVTFKPNDHLRAAAAYAPSDMLLVETDAPFMTPMPFRGAKNEPGFVGYTARAIAQERGEDPAFFAAQVTANAERLYGVSVTDGD</sequence>
<dbReference type="InterPro" id="IPR015991">
    <property type="entry name" value="TatD/YcfH-like"/>
</dbReference>
<dbReference type="OrthoDB" id="9810005at2"/>
<dbReference type="CDD" id="cd01310">
    <property type="entry name" value="TatD_DNAse"/>
    <property type="match status" value="1"/>
</dbReference>
<dbReference type="NCBIfam" id="TIGR00010">
    <property type="entry name" value="YchF/TatD family DNA exonuclease"/>
    <property type="match status" value="1"/>
</dbReference>
<dbReference type="GO" id="GO:0016788">
    <property type="term" value="F:hydrolase activity, acting on ester bonds"/>
    <property type="evidence" value="ECO:0007669"/>
    <property type="project" value="InterPro"/>
</dbReference>
<dbReference type="PANTHER" id="PTHR46124">
    <property type="entry name" value="D-AMINOACYL-TRNA DEACYLASE"/>
    <property type="match status" value="1"/>
</dbReference>
<dbReference type="AlphaFoldDB" id="A0A364V9D6"/>
<protein>
    <submittedName>
        <fullName evidence="4">DNAase</fullName>
    </submittedName>
</protein>
<dbReference type="GO" id="GO:0005829">
    <property type="term" value="C:cytosol"/>
    <property type="evidence" value="ECO:0007669"/>
    <property type="project" value="TreeGrafter"/>
</dbReference>
<feature type="binding site" evidence="3">
    <location>
        <position position="157"/>
    </location>
    <ligand>
        <name>a divalent metal cation</name>
        <dbReference type="ChEBI" id="CHEBI:60240"/>
        <label>2</label>
    </ligand>
</feature>
<dbReference type="GO" id="GO:0004536">
    <property type="term" value="F:DNA nuclease activity"/>
    <property type="evidence" value="ECO:0007669"/>
    <property type="project" value="InterPro"/>
</dbReference>
<feature type="binding site" evidence="3">
    <location>
        <position position="231"/>
    </location>
    <ligand>
        <name>a divalent metal cation</name>
        <dbReference type="ChEBI" id="CHEBI:60240"/>
        <label>1</label>
    </ligand>
</feature>
<dbReference type="SUPFAM" id="SSF51556">
    <property type="entry name" value="Metallo-dependent hydrolases"/>
    <property type="match status" value="1"/>
</dbReference>
<dbReference type="FunFam" id="3.20.20.140:FF:000005">
    <property type="entry name" value="TatD family hydrolase"/>
    <property type="match status" value="1"/>
</dbReference>
<name>A0A364V9D6_9CORY</name>
<gene>
    <name evidence="4" type="ORF">CWC39_09465</name>
</gene>
<evidence type="ECO:0000313" key="4">
    <source>
        <dbReference type="EMBL" id="RAV33255.1"/>
    </source>
</evidence>
<dbReference type="Proteomes" id="UP000251047">
    <property type="component" value="Unassembled WGS sequence"/>
</dbReference>
<feature type="binding site" evidence="3">
    <location>
        <position position="181"/>
    </location>
    <ligand>
        <name>a divalent metal cation</name>
        <dbReference type="ChEBI" id="CHEBI:60240"/>
        <label>2</label>
    </ligand>
</feature>